<organism evidence="1 2">
    <name type="scientific">Violaceomyces palustris</name>
    <dbReference type="NCBI Taxonomy" id="1673888"/>
    <lineage>
        <taxon>Eukaryota</taxon>
        <taxon>Fungi</taxon>
        <taxon>Dikarya</taxon>
        <taxon>Basidiomycota</taxon>
        <taxon>Ustilaginomycotina</taxon>
        <taxon>Ustilaginomycetes</taxon>
        <taxon>Violaceomycetales</taxon>
        <taxon>Violaceomycetaceae</taxon>
        <taxon>Violaceomyces</taxon>
    </lineage>
</organism>
<sequence>MVAGAERTPLLVLALLGFDPSSLSPPPPFTHLNASIKALDSPPPLHPPQLVGTRPKVVPLISKGSQRLSIAQTRL</sequence>
<name>A0ACD0NZ01_9BASI</name>
<keyword evidence="2" id="KW-1185">Reference proteome</keyword>
<dbReference type="EMBL" id="KZ819876">
    <property type="protein sequence ID" value="PWN51034.1"/>
    <property type="molecule type" value="Genomic_DNA"/>
</dbReference>
<proteinExistence type="predicted"/>
<gene>
    <name evidence="1" type="ORF">IE53DRAFT_67503</name>
</gene>
<accession>A0ACD0NZ01</accession>
<protein>
    <submittedName>
        <fullName evidence="1">Uncharacterized protein</fullName>
    </submittedName>
</protein>
<evidence type="ECO:0000313" key="2">
    <source>
        <dbReference type="Proteomes" id="UP000245626"/>
    </source>
</evidence>
<reference evidence="1 2" key="1">
    <citation type="journal article" date="2018" name="Mol. Biol. Evol.">
        <title>Broad Genomic Sampling Reveals a Smut Pathogenic Ancestry of the Fungal Clade Ustilaginomycotina.</title>
        <authorList>
            <person name="Kijpornyongpan T."/>
            <person name="Mondo S.J."/>
            <person name="Barry K."/>
            <person name="Sandor L."/>
            <person name="Lee J."/>
            <person name="Lipzen A."/>
            <person name="Pangilinan J."/>
            <person name="LaButti K."/>
            <person name="Hainaut M."/>
            <person name="Henrissat B."/>
            <person name="Grigoriev I.V."/>
            <person name="Spatafora J.W."/>
            <person name="Aime M.C."/>
        </authorList>
    </citation>
    <scope>NUCLEOTIDE SEQUENCE [LARGE SCALE GENOMIC DNA]</scope>
    <source>
        <strain evidence="1 2">SA 807</strain>
    </source>
</reference>
<dbReference type="Proteomes" id="UP000245626">
    <property type="component" value="Unassembled WGS sequence"/>
</dbReference>
<evidence type="ECO:0000313" key="1">
    <source>
        <dbReference type="EMBL" id="PWN51034.1"/>
    </source>
</evidence>